<protein>
    <recommendedName>
        <fullName evidence="2">Class I SAM-dependent methyltransferase</fullName>
    </recommendedName>
</protein>
<feature type="non-terminal residue" evidence="1">
    <location>
        <position position="1"/>
    </location>
</feature>
<evidence type="ECO:0008006" key="2">
    <source>
        <dbReference type="Google" id="ProtNLM"/>
    </source>
</evidence>
<evidence type="ECO:0000313" key="1">
    <source>
        <dbReference type="EMBL" id="GAF79786.1"/>
    </source>
</evidence>
<gene>
    <name evidence="1" type="ORF">S01H1_08874</name>
</gene>
<reference evidence="1" key="1">
    <citation type="journal article" date="2014" name="Front. Microbiol.">
        <title>High frequency of phylogenetically diverse reductive dehalogenase-homologous genes in deep subseafloor sedimentary metagenomes.</title>
        <authorList>
            <person name="Kawai M."/>
            <person name="Futagami T."/>
            <person name="Toyoda A."/>
            <person name="Takaki Y."/>
            <person name="Nishi S."/>
            <person name="Hori S."/>
            <person name="Arai W."/>
            <person name="Tsubouchi T."/>
            <person name="Morono Y."/>
            <person name="Uchiyama I."/>
            <person name="Ito T."/>
            <person name="Fujiyama A."/>
            <person name="Inagaki F."/>
            <person name="Takami H."/>
        </authorList>
    </citation>
    <scope>NUCLEOTIDE SEQUENCE</scope>
    <source>
        <strain evidence="1">Expedition CK06-06</strain>
    </source>
</reference>
<comment type="caution">
    <text evidence="1">The sequence shown here is derived from an EMBL/GenBank/DDBJ whole genome shotgun (WGS) entry which is preliminary data.</text>
</comment>
<accession>X0SXB9</accession>
<dbReference type="Gene3D" id="3.40.50.150">
    <property type="entry name" value="Vaccinia Virus protein VP39"/>
    <property type="match status" value="1"/>
</dbReference>
<organism evidence="1">
    <name type="scientific">marine sediment metagenome</name>
    <dbReference type="NCBI Taxonomy" id="412755"/>
    <lineage>
        <taxon>unclassified sequences</taxon>
        <taxon>metagenomes</taxon>
        <taxon>ecological metagenomes</taxon>
    </lineage>
</organism>
<dbReference type="SUPFAM" id="SSF53335">
    <property type="entry name" value="S-adenosyl-L-methionine-dependent methyltransferases"/>
    <property type="match status" value="1"/>
</dbReference>
<dbReference type="InterPro" id="IPR029063">
    <property type="entry name" value="SAM-dependent_MTases_sf"/>
</dbReference>
<dbReference type="Pfam" id="PF13578">
    <property type="entry name" value="Methyltransf_24"/>
    <property type="match status" value="1"/>
</dbReference>
<dbReference type="EMBL" id="BARS01004540">
    <property type="protein sequence ID" value="GAF79786.1"/>
    <property type="molecule type" value="Genomic_DNA"/>
</dbReference>
<name>X0SXB9_9ZZZZ</name>
<proteinExistence type="predicted"/>
<dbReference type="AlphaFoldDB" id="X0SXB9"/>
<sequence length="115" mass="12958">KDFLSNMEEAGILSDIVPMRMLSVEAAKEFDDEFFDLIFIDGGHDADSVSEDISAWLPKLKNDGFLLGHDIHMQGVVNGIVKALGEEVFKGVWYLYGSKIWSIEKHNLITRITVE</sequence>